<dbReference type="Proteomes" id="UP001057402">
    <property type="component" value="Chromosome 8"/>
</dbReference>
<proteinExistence type="predicted"/>
<keyword evidence="2" id="KW-1185">Reference proteome</keyword>
<sequence>MADLPPYPPIDPTTFDLIIVGTGLSQSILGAAAASAGKSVLHLDPNPFYGSHSSSIPPTGFSSFLCPPELSTGDRLLTHRSVYSDVDIVPEACPEDSRKFILDVSGPRVLFCADKAIEIILRSGVNQYLEFKAIDELLIWDEGKLESVPDTRSKIFKDKKMRLQEKNLLMTFFKLVQQHAQEEKKISNDDLQRPFVDFLTESRLPERIKKIILYAIAMVDYDQDEKKFCKHILSTKDGIERLVLYNSSVSRFSNAPGAMIYPIYGQGELPQAFCRRAAVKGCIHVLRMPIIDLHVDESGQYRGVKLASDQDIYSDRLVLDPSYKIPSDMKKSNPRDSLSDHPENPNLTDSYTKVARAVCITGTSLRPDVSNVLVIFPPQSLFPQQATAVRALQIGGNMAICPPGMFVLYLSALCSEAVQGKESLQEAINALVNLGSDNTETSGSISDSTSDAKNAGARPVIWKAFYVQELVEGHYDAICSAPTPDGRLDYDNVILATIQLFENLYPEEKFFPETPAEDSDEDADANVNLEPES</sequence>
<gene>
    <name evidence="1" type="ORF">MLD38_029550</name>
</gene>
<reference evidence="2" key="1">
    <citation type="journal article" date="2023" name="Front. Plant Sci.">
        <title>Chromosomal-level genome assembly of Melastoma candidum provides insights into trichome evolution.</title>
        <authorList>
            <person name="Zhong Y."/>
            <person name="Wu W."/>
            <person name="Sun C."/>
            <person name="Zou P."/>
            <person name="Liu Y."/>
            <person name="Dai S."/>
            <person name="Zhou R."/>
        </authorList>
    </citation>
    <scope>NUCLEOTIDE SEQUENCE [LARGE SCALE GENOMIC DNA]</scope>
</reference>
<organism evidence="1 2">
    <name type="scientific">Melastoma candidum</name>
    <dbReference type="NCBI Taxonomy" id="119954"/>
    <lineage>
        <taxon>Eukaryota</taxon>
        <taxon>Viridiplantae</taxon>
        <taxon>Streptophyta</taxon>
        <taxon>Embryophyta</taxon>
        <taxon>Tracheophyta</taxon>
        <taxon>Spermatophyta</taxon>
        <taxon>Magnoliopsida</taxon>
        <taxon>eudicotyledons</taxon>
        <taxon>Gunneridae</taxon>
        <taxon>Pentapetalae</taxon>
        <taxon>rosids</taxon>
        <taxon>malvids</taxon>
        <taxon>Myrtales</taxon>
        <taxon>Melastomataceae</taxon>
        <taxon>Melastomatoideae</taxon>
        <taxon>Melastomateae</taxon>
        <taxon>Melastoma</taxon>
    </lineage>
</organism>
<evidence type="ECO:0000313" key="1">
    <source>
        <dbReference type="EMBL" id="KAI4331359.1"/>
    </source>
</evidence>
<dbReference type="EMBL" id="CM042887">
    <property type="protein sequence ID" value="KAI4331359.1"/>
    <property type="molecule type" value="Genomic_DNA"/>
</dbReference>
<accession>A0ACB9N6J2</accession>
<comment type="caution">
    <text evidence="1">The sequence shown here is derived from an EMBL/GenBank/DDBJ whole genome shotgun (WGS) entry which is preliminary data.</text>
</comment>
<name>A0ACB9N6J2_9MYRT</name>
<protein>
    <submittedName>
        <fullName evidence="1">Uncharacterized protein</fullName>
    </submittedName>
</protein>
<evidence type="ECO:0000313" key="2">
    <source>
        <dbReference type="Proteomes" id="UP001057402"/>
    </source>
</evidence>